<organism evidence="2">
    <name type="scientific">hydrothermal vent metagenome</name>
    <dbReference type="NCBI Taxonomy" id="652676"/>
    <lineage>
        <taxon>unclassified sequences</taxon>
        <taxon>metagenomes</taxon>
        <taxon>ecological metagenomes</taxon>
    </lineage>
</organism>
<keyword evidence="2" id="KW-0808">Transferase</keyword>
<keyword evidence="2" id="KW-0489">Methyltransferase</keyword>
<dbReference type="CDD" id="cd02440">
    <property type="entry name" value="AdoMet_MTases"/>
    <property type="match status" value="1"/>
</dbReference>
<sequence>MSLNFEQARFNMIEQQIRPAEVLDYRVLDTIAATPREDFVPEDYRELAFSDINVPISDCEIMMKPIMEARLLQALDVQSSDKILEIGTGSGYFSALLATLGQSIDSIDIDPALQRQAQARLTAQGISNVSLIEGDAAQGWDDGGSYDIIAITGSLPILPESLKQKLTVTGRLIAIIGTAPAMEATLITRIADDQWSTDILFETELPALKNAEQPQGFVF</sequence>
<accession>A0A3B1AAQ6</accession>
<dbReference type="InterPro" id="IPR029063">
    <property type="entry name" value="SAM-dependent_MTases_sf"/>
</dbReference>
<dbReference type="Pfam" id="PF01135">
    <property type="entry name" value="PCMT"/>
    <property type="match status" value="1"/>
</dbReference>
<dbReference type="GO" id="GO:0032259">
    <property type="term" value="P:methylation"/>
    <property type="evidence" value="ECO:0007669"/>
    <property type="project" value="UniProtKB-KW"/>
</dbReference>
<dbReference type="GO" id="GO:0004719">
    <property type="term" value="F:protein-L-isoaspartate (D-aspartate) O-methyltransferase activity"/>
    <property type="evidence" value="ECO:0007669"/>
    <property type="project" value="UniProtKB-EC"/>
</dbReference>
<evidence type="ECO:0000256" key="1">
    <source>
        <dbReference type="ARBA" id="ARBA00005369"/>
    </source>
</evidence>
<proteinExistence type="inferred from homology"/>
<evidence type="ECO:0000313" key="2">
    <source>
        <dbReference type="EMBL" id="VAX02846.1"/>
    </source>
</evidence>
<dbReference type="InterPro" id="IPR000682">
    <property type="entry name" value="PCMT"/>
</dbReference>
<dbReference type="PANTHER" id="PTHR11579">
    <property type="entry name" value="PROTEIN-L-ISOASPARTATE O-METHYLTRANSFERASE"/>
    <property type="match status" value="1"/>
</dbReference>
<dbReference type="SUPFAM" id="SSF53335">
    <property type="entry name" value="S-adenosyl-L-methionine-dependent methyltransferases"/>
    <property type="match status" value="1"/>
</dbReference>
<dbReference type="EC" id="2.1.1.77" evidence="2"/>
<name>A0A3B1AAQ6_9ZZZZ</name>
<protein>
    <submittedName>
        <fullName evidence="2">Protein-L-isoaspartate O-methyltransferase</fullName>
        <ecNumber evidence="2">2.1.1.77</ecNumber>
    </submittedName>
</protein>
<gene>
    <name evidence="2" type="ORF">MNBD_GAMMA20-2469</name>
</gene>
<dbReference type="AlphaFoldDB" id="A0A3B1AAQ6"/>
<dbReference type="EMBL" id="UOFU01000297">
    <property type="protein sequence ID" value="VAX02846.1"/>
    <property type="molecule type" value="Genomic_DNA"/>
</dbReference>
<dbReference type="PANTHER" id="PTHR11579:SF18">
    <property type="entry name" value="PROTEIN-L-ISOASPARTATE O-METHYLTRANSFERASE"/>
    <property type="match status" value="1"/>
</dbReference>
<dbReference type="Gene3D" id="3.40.50.150">
    <property type="entry name" value="Vaccinia Virus protein VP39"/>
    <property type="match status" value="1"/>
</dbReference>
<comment type="similarity">
    <text evidence="1">Belongs to the methyltransferase superfamily. L-isoaspartyl/D-aspartyl protein methyltransferase family.</text>
</comment>
<reference evidence="2" key="1">
    <citation type="submission" date="2018-06" db="EMBL/GenBank/DDBJ databases">
        <authorList>
            <person name="Zhirakovskaya E."/>
        </authorList>
    </citation>
    <scope>NUCLEOTIDE SEQUENCE</scope>
</reference>
<dbReference type="GO" id="GO:0005737">
    <property type="term" value="C:cytoplasm"/>
    <property type="evidence" value="ECO:0007669"/>
    <property type="project" value="TreeGrafter"/>
</dbReference>